<keyword evidence="3 6" id="KW-0812">Transmembrane</keyword>
<proteinExistence type="predicted"/>
<dbReference type="GO" id="GO:0005886">
    <property type="term" value="C:plasma membrane"/>
    <property type="evidence" value="ECO:0007669"/>
    <property type="project" value="UniProtKB-SubCell"/>
</dbReference>
<accession>A0A937W590</accession>
<evidence type="ECO:0000256" key="3">
    <source>
        <dbReference type="ARBA" id="ARBA00022692"/>
    </source>
</evidence>
<feature type="transmembrane region" description="Helical" evidence="6">
    <location>
        <begin position="116"/>
        <end position="135"/>
    </location>
</feature>
<evidence type="ECO:0008006" key="9">
    <source>
        <dbReference type="Google" id="ProtNLM"/>
    </source>
</evidence>
<keyword evidence="2" id="KW-1003">Cell membrane</keyword>
<feature type="transmembrane region" description="Helical" evidence="6">
    <location>
        <begin position="219"/>
        <end position="240"/>
    </location>
</feature>
<dbReference type="InterPro" id="IPR050833">
    <property type="entry name" value="Poly_Biosynth_Transport"/>
</dbReference>
<comment type="subcellular location">
    <subcellularLocation>
        <location evidence="1">Cell membrane</location>
        <topology evidence="1">Multi-pass membrane protein</topology>
    </subcellularLocation>
</comment>
<evidence type="ECO:0000256" key="4">
    <source>
        <dbReference type="ARBA" id="ARBA00022989"/>
    </source>
</evidence>
<feature type="transmembrane region" description="Helical" evidence="6">
    <location>
        <begin position="38"/>
        <end position="64"/>
    </location>
</feature>
<dbReference type="PANTHER" id="PTHR30250">
    <property type="entry name" value="PST FAMILY PREDICTED COLANIC ACID TRANSPORTER"/>
    <property type="match status" value="1"/>
</dbReference>
<organism evidence="7 8">
    <name type="scientific">Tectimicrobiota bacterium</name>
    <dbReference type="NCBI Taxonomy" id="2528274"/>
    <lineage>
        <taxon>Bacteria</taxon>
        <taxon>Pseudomonadati</taxon>
        <taxon>Nitrospinota/Tectimicrobiota group</taxon>
        <taxon>Candidatus Tectimicrobiota</taxon>
    </lineage>
</organism>
<feature type="transmembrane region" description="Helical" evidence="6">
    <location>
        <begin position="294"/>
        <end position="313"/>
    </location>
</feature>
<evidence type="ECO:0000256" key="1">
    <source>
        <dbReference type="ARBA" id="ARBA00004651"/>
    </source>
</evidence>
<dbReference type="PANTHER" id="PTHR30250:SF11">
    <property type="entry name" value="O-ANTIGEN TRANSPORTER-RELATED"/>
    <property type="match status" value="1"/>
</dbReference>
<feature type="transmembrane region" description="Helical" evidence="6">
    <location>
        <begin position="147"/>
        <end position="172"/>
    </location>
</feature>
<evidence type="ECO:0000313" key="8">
    <source>
        <dbReference type="Proteomes" id="UP000712673"/>
    </source>
</evidence>
<dbReference type="InterPro" id="IPR002797">
    <property type="entry name" value="Polysacc_synth"/>
</dbReference>
<name>A0A937W590_UNCTE</name>
<feature type="transmembrane region" description="Helical" evidence="6">
    <location>
        <begin position="252"/>
        <end position="274"/>
    </location>
</feature>
<dbReference type="EMBL" id="VGLS01000908">
    <property type="protein sequence ID" value="MBM3226433.1"/>
    <property type="molecule type" value="Genomic_DNA"/>
</dbReference>
<sequence length="320" mass="34633">MKTFVIECLLVAFPKMVSGAGTTLVQLILLRYLGPEHYGMYALCVTGIVLADGVLGSALDLGIVRLVPQYRTTQPDRALALEQTALLVKCVLAAGVCLLLLLGAEPVSQRLFQHAGTAHLLYLSGGAVFALLLLRSGLVHLQVESKFAWYGGLDLVHNLLRFGGIALLLGTAQVTPGAVLACFVLAPVGALLLCLGAFERRMWTRRSRSPGVVKELLSVVHWSLLTFSVGTVLSRLDVFVLTMQSSMTQVGLFSGGSTVALIPELLGTYLGVVLGPRIIPYCQAGRFFPFFRRFQLASFVLCAVFYLLAWVSIELGCRKF</sequence>
<evidence type="ECO:0000256" key="2">
    <source>
        <dbReference type="ARBA" id="ARBA00022475"/>
    </source>
</evidence>
<gene>
    <name evidence="7" type="ORF">FJZ47_21935</name>
</gene>
<protein>
    <recommendedName>
        <fullName evidence="9">Polysaccharide biosynthesis protein</fullName>
    </recommendedName>
</protein>
<comment type="caution">
    <text evidence="7">The sequence shown here is derived from an EMBL/GenBank/DDBJ whole genome shotgun (WGS) entry which is preliminary data.</text>
</comment>
<dbReference type="AlphaFoldDB" id="A0A937W590"/>
<keyword evidence="4 6" id="KW-1133">Transmembrane helix</keyword>
<dbReference type="Proteomes" id="UP000712673">
    <property type="component" value="Unassembled WGS sequence"/>
</dbReference>
<evidence type="ECO:0000313" key="7">
    <source>
        <dbReference type="EMBL" id="MBM3226433.1"/>
    </source>
</evidence>
<feature type="transmembrane region" description="Helical" evidence="6">
    <location>
        <begin position="178"/>
        <end position="198"/>
    </location>
</feature>
<keyword evidence="5 6" id="KW-0472">Membrane</keyword>
<dbReference type="Pfam" id="PF01943">
    <property type="entry name" value="Polysacc_synt"/>
    <property type="match status" value="1"/>
</dbReference>
<reference evidence="7" key="1">
    <citation type="submission" date="2019-03" db="EMBL/GenBank/DDBJ databases">
        <title>Lake Tanganyika Metagenome-Assembled Genomes (MAGs).</title>
        <authorList>
            <person name="Tran P."/>
        </authorList>
    </citation>
    <scope>NUCLEOTIDE SEQUENCE</scope>
    <source>
        <strain evidence="7">K_DeepCast_65m_m2_066</strain>
    </source>
</reference>
<feature type="transmembrane region" description="Helical" evidence="6">
    <location>
        <begin position="85"/>
        <end position="104"/>
    </location>
</feature>
<evidence type="ECO:0000256" key="6">
    <source>
        <dbReference type="SAM" id="Phobius"/>
    </source>
</evidence>
<evidence type="ECO:0000256" key="5">
    <source>
        <dbReference type="ARBA" id="ARBA00023136"/>
    </source>
</evidence>